<evidence type="ECO:0000256" key="4">
    <source>
        <dbReference type="ARBA" id="ARBA00022692"/>
    </source>
</evidence>
<organism evidence="14 15">
    <name type="scientific">Bacillus yapensis</name>
    <dbReference type="NCBI Taxonomy" id="2492960"/>
    <lineage>
        <taxon>Bacteria</taxon>
        <taxon>Bacillati</taxon>
        <taxon>Bacillota</taxon>
        <taxon>Bacilli</taxon>
        <taxon>Bacillales</taxon>
        <taxon>Bacillaceae</taxon>
        <taxon>Bacillus</taxon>
    </lineage>
</organism>
<proteinExistence type="inferred from homology"/>
<name>A0A431W7T5_9BACI</name>
<dbReference type="InterPro" id="IPR004474">
    <property type="entry name" value="LytR_CpsA_psr"/>
</dbReference>
<dbReference type="EMBL" id="RXNT01000008">
    <property type="protein sequence ID" value="RTR31467.1"/>
    <property type="molecule type" value="Genomic_DNA"/>
</dbReference>
<evidence type="ECO:0000256" key="7">
    <source>
        <dbReference type="ARBA" id="ARBA00023015"/>
    </source>
</evidence>
<dbReference type="NCBIfam" id="TIGR00350">
    <property type="entry name" value="lytR_cpsA_psr"/>
    <property type="match status" value="1"/>
</dbReference>
<feature type="transmembrane region" description="Helical" evidence="12">
    <location>
        <begin position="16"/>
        <end position="34"/>
    </location>
</feature>
<comment type="similarity">
    <text evidence="2">Belongs to the LytR/CpsA/Psr (LCP) family.</text>
</comment>
<dbReference type="Pfam" id="PF03816">
    <property type="entry name" value="LytR_cpsA_psr"/>
    <property type="match status" value="1"/>
</dbReference>
<protein>
    <recommendedName>
        <fullName evidence="11">Regulatory protein MsrR</fullName>
    </recommendedName>
</protein>
<evidence type="ECO:0000256" key="8">
    <source>
        <dbReference type="ARBA" id="ARBA00023136"/>
    </source>
</evidence>
<keyword evidence="4 12" id="KW-0812">Transmembrane</keyword>
<evidence type="ECO:0000256" key="12">
    <source>
        <dbReference type="SAM" id="Phobius"/>
    </source>
</evidence>
<accession>A0A431W7T5</accession>
<evidence type="ECO:0000313" key="14">
    <source>
        <dbReference type="EMBL" id="RTR31467.1"/>
    </source>
</evidence>
<dbReference type="Gene3D" id="3.40.630.190">
    <property type="entry name" value="LCP protein"/>
    <property type="match status" value="1"/>
</dbReference>
<evidence type="ECO:0000256" key="11">
    <source>
        <dbReference type="ARBA" id="ARBA00040752"/>
    </source>
</evidence>
<dbReference type="GO" id="GO:0071555">
    <property type="term" value="P:cell wall organization"/>
    <property type="evidence" value="ECO:0007669"/>
    <property type="project" value="UniProtKB-KW"/>
</dbReference>
<evidence type="ECO:0000259" key="13">
    <source>
        <dbReference type="Pfam" id="PF03816"/>
    </source>
</evidence>
<comment type="caution">
    <text evidence="14">The sequence shown here is derived from an EMBL/GenBank/DDBJ whole genome shotgun (WGS) entry which is preliminary data.</text>
</comment>
<keyword evidence="5" id="KW-0735">Signal-anchor</keyword>
<reference evidence="14 15" key="1">
    <citation type="submission" date="2018-12" db="EMBL/GenBank/DDBJ databases">
        <title>Bacillus yapensis draft genome sequence.</title>
        <authorList>
            <person name="Yu L."/>
            <person name="Xu X."/>
            <person name="Tang X."/>
        </authorList>
    </citation>
    <scope>NUCLEOTIDE SEQUENCE [LARGE SCALE GENOMIC DNA]</scope>
    <source>
        <strain evidence="14 15">XXST-01</strain>
    </source>
</reference>
<evidence type="ECO:0000256" key="1">
    <source>
        <dbReference type="ARBA" id="ARBA00004401"/>
    </source>
</evidence>
<keyword evidence="3" id="KW-1003">Cell membrane</keyword>
<keyword evidence="15" id="KW-1185">Reference proteome</keyword>
<dbReference type="OrthoDB" id="9782542at2"/>
<evidence type="ECO:0000256" key="5">
    <source>
        <dbReference type="ARBA" id="ARBA00022968"/>
    </source>
</evidence>
<evidence type="ECO:0000256" key="3">
    <source>
        <dbReference type="ARBA" id="ARBA00022475"/>
    </source>
</evidence>
<dbReference type="PANTHER" id="PTHR33392">
    <property type="entry name" value="POLYISOPRENYL-TEICHOIC ACID--PEPTIDOGLYCAN TEICHOIC ACID TRANSFERASE TAGU"/>
    <property type="match status" value="1"/>
</dbReference>
<comment type="function">
    <text evidence="10">Involved in SarA attenuation. Affects resistance to oxacillin and teicoplanin, as well as the synthesis of virulence factors.</text>
</comment>
<keyword evidence="8 12" id="KW-0472">Membrane</keyword>
<evidence type="ECO:0000256" key="9">
    <source>
        <dbReference type="ARBA" id="ARBA00023163"/>
    </source>
</evidence>
<keyword evidence="7" id="KW-0805">Transcription regulation</keyword>
<dbReference type="PANTHER" id="PTHR33392:SF8">
    <property type="entry name" value="REGULATORY PROTEIN MSRR"/>
    <property type="match status" value="1"/>
</dbReference>
<evidence type="ECO:0000256" key="2">
    <source>
        <dbReference type="ARBA" id="ARBA00006068"/>
    </source>
</evidence>
<keyword evidence="9" id="KW-0804">Transcription</keyword>
<keyword evidence="6 12" id="KW-1133">Transmembrane helix</keyword>
<dbReference type="InterPro" id="IPR050922">
    <property type="entry name" value="LytR/CpsA/Psr_CW_biosynth"/>
</dbReference>
<gene>
    <name evidence="14" type="ORF">EKG37_11340</name>
</gene>
<dbReference type="AlphaFoldDB" id="A0A431W7T5"/>
<evidence type="ECO:0000256" key="6">
    <source>
        <dbReference type="ARBA" id="ARBA00022989"/>
    </source>
</evidence>
<dbReference type="RefSeq" id="WP_126408784.1">
    <property type="nucleotide sequence ID" value="NZ_RXNT01000008.1"/>
</dbReference>
<evidence type="ECO:0000256" key="10">
    <source>
        <dbReference type="ARBA" id="ARBA00037178"/>
    </source>
</evidence>
<comment type="subcellular location">
    <subcellularLocation>
        <location evidence="1">Cell membrane</location>
        <topology evidence="1">Single-pass type II membrane protein</topology>
    </subcellularLocation>
</comment>
<sequence>MRYERQVKKKKRKWKVFLLIILLLVVGAIIYSYFQYKQGVSQSLDKVDNETIVQEEYEFNGEKDRYGGTNVLLLGSDSRGEEKSRADTIMVARYHPDTGSYKLISIMRDTYVEIPGHGENRINTAFALGGPELLRETIKENFDLDIQYYAIVDFQGFVHLVDEAFPKGVRIDVEKKMSENIGVTLEPGVQYLDGEHLLGYVRFRHDAIGDFGRVERQQKVVKQIGSQLTSIQTIPKLPKLIGVVTPFINTNMDTGDMLYIGKDFLSKENRNIDSLRIPVDGSWNDPTINNASVLTIDLEENKAAIHDFLVEQKSPIE</sequence>
<evidence type="ECO:0000313" key="15">
    <source>
        <dbReference type="Proteomes" id="UP000271374"/>
    </source>
</evidence>
<feature type="domain" description="Cell envelope-related transcriptional attenuator" evidence="13">
    <location>
        <begin position="85"/>
        <end position="228"/>
    </location>
</feature>
<dbReference type="GO" id="GO:0005886">
    <property type="term" value="C:plasma membrane"/>
    <property type="evidence" value="ECO:0007669"/>
    <property type="project" value="UniProtKB-SubCell"/>
</dbReference>
<dbReference type="Proteomes" id="UP000271374">
    <property type="component" value="Unassembled WGS sequence"/>
</dbReference>